<dbReference type="Gene3D" id="1.20.1280.50">
    <property type="match status" value="1"/>
</dbReference>
<evidence type="ECO:0000313" key="4">
    <source>
        <dbReference type="Proteomes" id="UP000238479"/>
    </source>
</evidence>
<dbReference type="STRING" id="74649.A0A2P6PS44"/>
<evidence type="ECO:0000256" key="1">
    <source>
        <dbReference type="SAM" id="MobiDB-lite"/>
    </source>
</evidence>
<dbReference type="PANTHER" id="PTHR35546:SF130">
    <property type="entry name" value="EXPRESSED PROTEIN"/>
    <property type="match status" value="1"/>
</dbReference>
<feature type="compositionally biased region" description="Low complexity" evidence="1">
    <location>
        <begin position="31"/>
        <end position="43"/>
    </location>
</feature>
<comment type="caution">
    <text evidence="3">The sequence shown here is derived from an EMBL/GenBank/DDBJ whole genome shotgun (WGS) entry which is preliminary data.</text>
</comment>
<dbReference type="PROSITE" id="PS50181">
    <property type="entry name" value="FBOX"/>
    <property type="match status" value="1"/>
</dbReference>
<feature type="domain" description="F-box" evidence="2">
    <location>
        <begin position="50"/>
        <end position="97"/>
    </location>
</feature>
<accession>A0A2P6PS44</accession>
<dbReference type="EMBL" id="PDCK01000044">
    <property type="protein sequence ID" value="PRQ24750.1"/>
    <property type="molecule type" value="Genomic_DNA"/>
</dbReference>
<dbReference type="InterPro" id="IPR055290">
    <property type="entry name" value="At3g26010-like"/>
</dbReference>
<dbReference type="PANTHER" id="PTHR35546">
    <property type="entry name" value="F-BOX PROTEIN INTERACTION DOMAIN PROTEIN-RELATED"/>
    <property type="match status" value="1"/>
</dbReference>
<dbReference type="SMART" id="SM00256">
    <property type="entry name" value="FBOX"/>
    <property type="match status" value="1"/>
</dbReference>
<feature type="region of interest" description="Disordered" evidence="1">
    <location>
        <begin position="1"/>
        <end position="46"/>
    </location>
</feature>
<evidence type="ECO:0000259" key="2">
    <source>
        <dbReference type="PROSITE" id="PS50181"/>
    </source>
</evidence>
<sequence length="487" mass="55463">MRGMDGTSARKRRNRSLSPPASNPIHHLKTSKTSSSSSAASRRPPSKLVTANIENLPEHVLVEILCRLPCYKFVSQCKSVSKRWCTLMSNPSFIGRFLCLQMERPIIRTMINAEGVEFLNKTSSLSKPLTPLFRRLMSIYSLEKEPIVVGTYNDLVLCCATEYEQRDYYIWNPCTIQWAELPPPPRVYEYTPVGFICDLPYYNSKTGDQESGDTIKLNSEYRCRVVRIIFPPDQEFSCTLGVQIFSSETGEWTESIVSPPTALRYESIDPSISFACNGMLYWMGRRRNFFIFGLDPFMVNSSKNSTSISTIGNNTIDRCKCRLIEFDNCGCEIIPCVGVHRGCLRMSEYDFVSRAVFVADLIVGEQGGWMVKCHGGTSRLCIKDMVRIYSLGGEKMDLQIDEENLCILLAFDPDDDDIFYLRVDEDIFMCNSFTSEWSKIAEKSPIDSPFFYPFVLPWWPTPVPRLPQHAQPTGTRNLFPRTGQNAL</sequence>
<reference evidence="3 4" key="1">
    <citation type="journal article" date="2018" name="Nat. Genet.">
        <title>The Rosa genome provides new insights in the design of modern roses.</title>
        <authorList>
            <person name="Bendahmane M."/>
        </authorList>
    </citation>
    <scope>NUCLEOTIDE SEQUENCE [LARGE SCALE GENOMIC DNA]</scope>
    <source>
        <strain evidence="4">cv. Old Blush</strain>
    </source>
</reference>
<organism evidence="3 4">
    <name type="scientific">Rosa chinensis</name>
    <name type="common">China rose</name>
    <dbReference type="NCBI Taxonomy" id="74649"/>
    <lineage>
        <taxon>Eukaryota</taxon>
        <taxon>Viridiplantae</taxon>
        <taxon>Streptophyta</taxon>
        <taxon>Embryophyta</taxon>
        <taxon>Tracheophyta</taxon>
        <taxon>Spermatophyta</taxon>
        <taxon>Magnoliopsida</taxon>
        <taxon>eudicotyledons</taxon>
        <taxon>Gunneridae</taxon>
        <taxon>Pentapetalae</taxon>
        <taxon>rosids</taxon>
        <taxon>fabids</taxon>
        <taxon>Rosales</taxon>
        <taxon>Rosaceae</taxon>
        <taxon>Rosoideae</taxon>
        <taxon>Rosoideae incertae sedis</taxon>
        <taxon>Rosa</taxon>
    </lineage>
</organism>
<evidence type="ECO:0000313" key="3">
    <source>
        <dbReference type="EMBL" id="PRQ24750.1"/>
    </source>
</evidence>
<proteinExistence type="predicted"/>
<dbReference type="OMA" id="YICNACT"/>
<dbReference type="Gramene" id="PRQ24750">
    <property type="protein sequence ID" value="PRQ24750"/>
    <property type="gene ID" value="RchiOBHm_Chr6g0275871"/>
</dbReference>
<dbReference type="Proteomes" id="UP000238479">
    <property type="component" value="Chromosome 6"/>
</dbReference>
<name>A0A2P6PS44_ROSCH</name>
<dbReference type="InterPro" id="IPR056592">
    <property type="entry name" value="Beta-prop_At3g26010-like"/>
</dbReference>
<dbReference type="Pfam" id="PF24750">
    <property type="entry name" value="b-prop_At3g26010-like"/>
    <property type="match status" value="1"/>
</dbReference>
<dbReference type="InterPro" id="IPR001810">
    <property type="entry name" value="F-box_dom"/>
</dbReference>
<protein>
    <submittedName>
        <fullName evidence="3">Putative F-box domain-containing protein</fullName>
    </submittedName>
</protein>
<gene>
    <name evidence="3" type="ORF">RchiOBHm_Chr6g0275871</name>
</gene>
<dbReference type="AlphaFoldDB" id="A0A2P6PS44"/>
<dbReference type="Pfam" id="PF12937">
    <property type="entry name" value="F-box-like"/>
    <property type="match status" value="1"/>
</dbReference>
<dbReference type="InterPro" id="IPR036047">
    <property type="entry name" value="F-box-like_dom_sf"/>
</dbReference>
<dbReference type="SUPFAM" id="SSF81383">
    <property type="entry name" value="F-box domain"/>
    <property type="match status" value="1"/>
</dbReference>
<keyword evidence="4" id="KW-1185">Reference proteome</keyword>